<dbReference type="GO" id="GO:0016829">
    <property type="term" value="F:lyase activity"/>
    <property type="evidence" value="ECO:0007669"/>
    <property type="project" value="UniProtKB-KW"/>
</dbReference>
<dbReference type="InterPro" id="IPR003731">
    <property type="entry name" value="Di-Nase_FeMo-co_biosynth"/>
</dbReference>
<dbReference type="OrthoDB" id="9785734at2"/>
<feature type="domain" description="Radical SAM core" evidence="16">
    <location>
        <begin position="29"/>
        <end position="286"/>
    </location>
</feature>
<dbReference type="SFLD" id="SFLDG01068">
    <property type="entry name" value="FeMo_cofactor_biosynthesis_pro"/>
    <property type="match status" value="1"/>
</dbReference>
<dbReference type="RefSeq" id="WP_129085996.1">
    <property type="nucleotide sequence ID" value="NZ_CP053836.1"/>
</dbReference>
<evidence type="ECO:0000256" key="10">
    <source>
        <dbReference type="ARBA" id="ARBA00023014"/>
    </source>
</evidence>
<evidence type="ECO:0000256" key="14">
    <source>
        <dbReference type="ARBA" id="ARBA00032102"/>
    </source>
</evidence>
<accession>A0A4Q1AUQ5</accession>
<dbReference type="GO" id="GO:0051539">
    <property type="term" value="F:4 iron, 4 sulfur cluster binding"/>
    <property type="evidence" value="ECO:0007669"/>
    <property type="project" value="UniProtKB-KW"/>
</dbReference>
<keyword evidence="7" id="KW-0949">S-adenosyl-L-methionine</keyword>
<evidence type="ECO:0000256" key="9">
    <source>
        <dbReference type="ARBA" id="ARBA00023004"/>
    </source>
</evidence>
<evidence type="ECO:0000256" key="11">
    <source>
        <dbReference type="ARBA" id="ARBA00023231"/>
    </source>
</evidence>
<keyword evidence="10" id="KW-0411">Iron-sulfur</keyword>
<keyword evidence="12" id="KW-0456">Lyase</keyword>
<comment type="function">
    <text evidence="2">Involved in the biosynthesis of the iron-molybdenum cofactor (FeMo-co or M-cluster) found in the dinitrogenase enzyme of the nitrogenase complex in nitrogen-fixing microorganisms. NifB catalyzes the crucial step of radical SAM-dependent carbide insertion that occurs concomitant with the insertion of a 9th sulfur and the rearrangement/coupling of two [4Fe-4S] clusters into a [8Fe-9S-C] cluster, the precursor to the M-cluster.</text>
</comment>
<evidence type="ECO:0000313" key="18">
    <source>
        <dbReference type="Proteomes" id="UP000289758"/>
    </source>
</evidence>
<dbReference type="PANTHER" id="PTHR43787:SF13">
    <property type="entry name" value="FEMO COFACTOR BIOSYNTHESIS PROTEIN NIFB"/>
    <property type="match status" value="1"/>
</dbReference>
<evidence type="ECO:0000256" key="5">
    <source>
        <dbReference type="ARBA" id="ARBA00021702"/>
    </source>
</evidence>
<dbReference type="SFLD" id="SFLDG01067">
    <property type="entry name" value="SPASM/twitch_domain_containing"/>
    <property type="match status" value="1"/>
</dbReference>
<dbReference type="UniPathway" id="UPA00782"/>
<dbReference type="PROSITE" id="PS01305">
    <property type="entry name" value="MOAA_NIFB_PQQE"/>
    <property type="match status" value="1"/>
</dbReference>
<dbReference type="Pfam" id="PF02579">
    <property type="entry name" value="Nitro_FeMo-Co"/>
    <property type="match status" value="1"/>
</dbReference>
<keyword evidence="15" id="KW-0175">Coiled coil</keyword>
<evidence type="ECO:0000256" key="12">
    <source>
        <dbReference type="ARBA" id="ARBA00023239"/>
    </source>
</evidence>
<dbReference type="PANTHER" id="PTHR43787">
    <property type="entry name" value="FEMO COFACTOR BIOSYNTHESIS PROTEIN NIFB-RELATED"/>
    <property type="match status" value="1"/>
</dbReference>
<dbReference type="PROSITE" id="PS51918">
    <property type="entry name" value="RADICAL_SAM"/>
    <property type="match status" value="1"/>
</dbReference>
<dbReference type="NCBIfam" id="TIGR01290">
    <property type="entry name" value="nifB"/>
    <property type="match status" value="1"/>
</dbReference>
<keyword evidence="18" id="KW-1185">Reference proteome</keyword>
<dbReference type="SUPFAM" id="SSF102114">
    <property type="entry name" value="Radical SAM enzymes"/>
    <property type="match status" value="1"/>
</dbReference>
<evidence type="ECO:0000256" key="8">
    <source>
        <dbReference type="ARBA" id="ARBA00022723"/>
    </source>
</evidence>
<dbReference type="Gene3D" id="3.20.20.70">
    <property type="entry name" value="Aldolase class I"/>
    <property type="match status" value="1"/>
</dbReference>
<dbReference type="SFLD" id="SFLDS00029">
    <property type="entry name" value="Radical_SAM"/>
    <property type="match status" value="1"/>
</dbReference>
<dbReference type="InterPro" id="IPR005980">
    <property type="entry name" value="Nase_CF_NifB"/>
</dbReference>
<dbReference type="GO" id="GO:0046872">
    <property type="term" value="F:metal ion binding"/>
    <property type="evidence" value="ECO:0007669"/>
    <property type="project" value="UniProtKB-KW"/>
</dbReference>
<dbReference type="SMART" id="SM00729">
    <property type="entry name" value="Elp3"/>
    <property type="match status" value="1"/>
</dbReference>
<organism evidence="17 18">
    <name type="scientific">Halarcobacter ebronensis</name>
    <dbReference type="NCBI Taxonomy" id="1462615"/>
    <lineage>
        <taxon>Bacteria</taxon>
        <taxon>Pseudomonadati</taxon>
        <taxon>Campylobacterota</taxon>
        <taxon>Epsilonproteobacteria</taxon>
        <taxon>Campylobacterales</taxon>
        <taxon>Arcobacteraceae</taxon>
        <taxon>Halarcobacter</taxon>
    </lineage>
</organism>
<comment type="caution">
    <text evidence="17">The sequence shown here is derived from an EMBL/GenBank/DDBJ whole genome shotgun (WGS) entry which is preliminary data.</text>
</comment>
<keyword evidence="9" id="KW-0408">Iron</keyword>
<dbReference type="Pfam" id="PF04055">
    <property type="entry name" value="Radical_SAM"/>
    <property type="match status" value="1"/>
</dbReference>
<dbReference type="Gene3D" id="3.30.420.130">
    <property type="entry name" value="Dinitrogenase iron-molybdenum cofactor biosynthesis domain"/>
    <property type="match status" value="1"/>
</dbReference>
<comment type="pathway">
    <text evidence="3">Cofactor biosynthesis; Fe-Mo cofactor biosynthesis.</text>
</comment>
<dbReference type="SUPFAM" id="SSF53146">
    <property type="entry name" value="Nitrogenase accessory factor-like"/>
    <property type="match status" value="1"/>
</dbReference>
<comment type="cofactor">
    <cofactor evidence="1">
        <name>[4Fe-4S] cluster</name>
        <dbReference type="ChEBI" id="CHEBI:49883"/>
    </cofactor>
</comment>
<evidence type="ECO:0000313" key="17">
    <source>
        <dbReference type="EMBL" id="RXK08425.1"/>
    </source>
</evidence>
<dbReference type="InterPro" id="IPR058240">
    <property type="entry name" value="rSAM_sf"/>
</dbReference>
<evidence type="ECO:0000256" key="3">
    <source>
        <dbReference type="ARBA" id="ARBA00005155"/>
    </source>
</evidence>
<evidence type="ECO:0000259" key="16">
    <source>
        <dbReference type="PROSITE" id="PS51918"/>
    </source>
</evidence>
<comment type="similarity">
    <text evidence="4">Belongs to the radical SAM superfamily. NifB family.</text>
</comment>
<keyword evidence="8" id="KW-0479">Metal-binding</keyword>
<dbReference type="InterPro" id="IPR036105">
    <property type="entry name" value="DiNase_FeMo-co_biosyn_sf"/>
</dbReference>
<evidence type="ECO:0000256" key="15">
    <source>
        <dbReference type="SAM" id="Coils"/>
    </source>
</evidence>
<keyword evidence="6" id="KW-0004">4Fe-4S</keyword>
<evidence type="ECO:0000256" key="4">
    <source>
        <dbReference type="ARBA" id="ARBA00006804"/>
    </source>
</evidence>
<dbReference type="SFLD" id="SFLDF00281">
    <property type="entry name" value="FeMo_cofactor_biosynthesis_pro"/>
    <property type="match status" value="1"/>
</dbReference>
<dbReference type="CDD" id="cd01335">
    <property type="entry name" value="Radical_SAM"/>
    <property type="match status" value="1"/>
</dbReference>
<dbReference type="InterPro" id="IPR013785">
    <property type="entry name" value="Aldolase_TIM"/>
</dbReference>
<dbReference type="EMBL" id="PDKK01000001">
    <property type="protein sequence ID" value="RXK08425.1"/>
    <property type="molecule type" value="Genomic_DNA"/>
</dbReference>
<dbReference type="InterPro" id="IPR006638">
    <property type="entry name" value="Elp3/MiaA/NifB-like_rSAM"/>
</dbReference>
<name>A0A4Q1AUQ5_9BACT</name>
<feature type="coiled-coil region" evidence="15">
    <location>
        <begin position="328"/>
        <end position="355"/>
    </location>
</feature>
<dbReference type="InterPro" id="IPR007197">
    <property type="entry name" value="rSAM"/>
</dbReference>
<evidence type="ECO:0000256" key="1">
    <source>
        <dbReference type="ARBA" id="ARBA00001966"/>
    </source>
</evidence>
<evidence type="ECO:0000256" key="7">
    <source>
        <dbReference type="ARBA" id="ARBA00022691"/>
    </source>
</evidence>
<dbReference type="Proteomes" id="UP000289758">
    <property type="component" value="Unassembled WGS sequence"/>
</dbReference>
<dbReference type="InterPro" id="IPR000385">
    <property type="entry name" value="MoaA_NifB_PqqE_Fe-S-bd_CS"/>
</dbReference>
<dbReference type="GO" id="GO:0032324">
    <property type="term" value="P:molybdopterin cofactor biosynthetic process"/>
    <property type="evidence" value="ECO:0007669"/>
    <property type="project" value="UniProtKB-ARBA"/>
</dbReference>
<proteinExistence type="inferred from homology"/>
<evidence type="ECO:0000256" key="13">
    <source>
        <dbReference type="ARBA" id="ARBA00030926"/>
    </source>
</evidence>
<evidence type="ECO:0000256" key="6">
    <source>
        <dbReference type="ARBA" id="ARBA00022485"/>
    </source>
</evidence>
<protein>
    <recommendedName>
        <fullName evidence="5">FeMo cofactor biosynthesis protein NifB</fullName>
    </recommendedName>
    <alternativeName>
        <fullName evidence="14">Nitrogenase cofactor maturase NifB</fullName>
    </alternativeName>
    <alternativeName>
        <fullName evidence="13">Radical SAM assemblase NifB</fullName>
    </alternativeName>
</protein>
<keyword evidence="11" id="KW-0535">Nitrogen fixation</keyword>
<reference evidence="17 18" key="1">
    <citation type="submission" date="2017-10" db="EMBL/GenBank/DDBJ databases">
        <title>Genomics of the genus Arcobacter.</title>
        <authorList>
            <person name="Perez-Cataluna A."/>
            <person name="Figueras M.J."/>
        </authorList>
    </citation>
    <scope>NUCLEOTIDE SEQUENCE [LARGE SCALE GENOMIC DNA]</scope>
    <source>
        <strain evidence="17 18">CECT 8441</strain>
    </source>
</reference>
<gene>
    <name evidence="17" type="primary">nifB</name>
    <name evidence="17" type="ORF">CRV07_01075</name>
</gene>
<sequence>MSCSCTSSSTHDSLEQEVMDKINNHPCYSEGAHQHYARIHVAVAPACNIQCHYCNRKFDCSNESRPGVTSAKLSPEDAVKKVLYVGGEIQQLSVVGIAGPGDALANPAKTFETFRLLQEKAPDLKLCLSTNGLRLPEFIDEIVKYNVDHVTVTINSVDQSGEIGSKIYPWVHWNHKKVFGAQGAKILLEQQLKGIKMLVERGILVKANSVLIPGVNDKELPNVAKKLKELNVFLHNIMPLLSKEEFGTYYGLNGQRSASDQEVMEAQEACGMDMKLMSHCRQCRADAVGLIGEDRGDEFTPDLFKTMTWQALEDKYDMPSRAKKHEIIENWRAALEAANDRIKIEQASKEQLSSTGETKLVAVTTAGEGTINLHFGSATEFLIYEVGDKAIKFVMHRKVENAYCKGPEDCDGSYPIEEIKQTLKDVDLLLTEKIGDCPQGELKSINLISDDSYALQPIEKSVFEAAKKYFFADVQVEKELG</sequence>
<evidence type="ECO:0000256" key="2">
    <source>
        <dbReference type="ARBA" id="ARBA00003522"/>
    </source>
</evidence>
<dbReference type="AlphaFoldDB" id="A0A4Q1AUQ5"/>